<feature type="region of interest" description="Disordered" evidence="4">
    <location>
        <begin position="162"/>
        <end position="182"/>
    </location>
</feature>
<reference evidence="6 7" key="1">
    <citation type="journal article" date="2018" name="Mol. Plant">
        <title>The genome of Artemisia annua provides insight into the evolution of Asteraceae family and artemisinin biosynthesis.</title>
        <authorList>
            <person name="Shen Q."/>
            <person name="Zhang L."/>
            <person name="Liao Z."/>
            <person name="Wang S."/>
            <person name="Yan T."/>
            <person name="Shi P."/>
            <person name="Liu M."/>
            <person name="Fu X."/>
            <person name="Pan Q."/>
            <person name="Wang Y."/>
            <person name="Lv Z."/>
            <person name="Lu X."/>
            <person name="Zhang F."/>
            <person name="Jiang W."/>
            <person name="Ma Y."/>
            <person name="Chen M."/>
            <person name="Hao X."/>
            <person name="Li L."/>
            <person name="Tang Y."/>
            <person name="Lv G."/>
            <person name="Zhou Y."/>
            <person name="Sun X."/>
            <person name="Brodelius P.E."/>
            <person name="Rose J.K.C."/>
            <person name="Tang K."/>
        </authorList>
    </citation>
    <scope>NUCLEOTIDE SEQUENCE [LARGE SCALE GENOMIC DNA]</scope>
    <source>
        <strain evidence="7">cv. Huhao1</strain>
        <tissue evidence="6">Leaf</tissue>
    </source>
</reference>
<dbReference type="STRING" id="35608.A0A2U1NWJ6"/>
<organism evidence="6 7">
    <name type="scientific">Artemisia annua</name>
    <name type="common">Sweet wormwood</name>
    <dbReference type="NCBI Taxonomy" id="35608"/>
    <lineage>
        <taxon>Eukaryota</taxon>
        <taxon>Viridiplantae</taxon>
        <taxon>Streptophyta</taxon>
        <taxon>Embryophyta</taxon>
        <taxon>Tracheophyta</taxon>
        <taxon>Spermatophyta</taxon>
        <taxon>Magnoliopsida</taxon>
        <taxon>eudicotyledons</taxon>
        <taxon>Gunneridae</taxon>
        <taxon>Pentapetalae</taxon>
        <taxon>asterids</taxon>
        <taxon>campanulids</taxon>
        <taxon>Asterales</taxon>
        <taxon>Asteraceae</taxon>
        <taxon>Asteroideae</taxon>
        <taxon>Anthemideae</taxon>
        <taxon>Artemisiinae</taxon>
        <taxon>Artemisia</taxon>
    </lineage>
</organism>
<keyword evidence="7" id="KW-1185">Reference proteome</keyword>
<dbReference type="GO" id="GO:0008270">
    <property type="term" value="F:zinc ion binding"/>
    <property type="evidence" value="ECO:0007669"/>
    <property type="project" value="UniProtKB-KW"/>
</dbReference>
<evidence type="ECO:0000313" key="7">
    <source>
        <dbReference type="Proteomes" id="UP000245207"/>
    </source>
</evidence>
<dbReference type="EMBL" id="PKPP01002063">
    <property type="protein sequence ID" value="PWA77882.1"/>
    <property type="molecule type" value="Genomic_DNA"/>
</dbReference>
<protein>
    <submittedName>
        <fullName evidence="6">Zinc finger, RanBP2-type</fullName>
    </submittedName>
</protein>
<gene>
    <name evidence="6" type="ORF">CTI12_AA219820</name>
</gene>
<dbReference type="InterPro" id="IPR045840">
    <property type="entry name" value="Ariadne"/>
</dbReference>
<evidence type="ECO:0000256" key="1">
    <source>
        <dbReference type="ARBA" id="ARBA00022723"/>
    </source>
</evidence>
<dbReference type="Pfam" id="PF19422">
    <property type="entry name" value="Ariadne"/>
    <property type="match status" value="1"/>
</dbReference>
<dbReference type="OrthoDB" id="10009520at2759"/>
<evidence type="ECO:0000313" key="6">
    <source>
        <dbReference type="EMBL" id="PWA77882.1"/>
    </source>
</evidence>
<sequence length="219" mass="25545">MAKKALEKYTFFYERWAANHSSREKALDELNKMQTEHIAKFGQTQVLPETYFDFIIDAWRQIIECRRLLKWTYAYGYYLPDQELVKKQFFEDIQGEAEQRLEQLHLCAEKEVFTLYKEKAPHDEIVNFRTKLVGLTSVTGTYFENLVKVLENGLSDVNTCESSSSNALSSENLPKTSKGKSKKEKKKKKVGIWACNNCACENSIDVYLCKICEYLRDNN</sequence>
<name>A0A2U1NWJ6_ARTAN</name>
<evidence type="ECO:0000259" key="5">
    <source>
        <dbReference type="PROSITE" id="PS01358"/>
    </source>
</evidence>
<keyword evidence="1" id="KW-0479">Metal-binding</keyword>
<evidence type="ECO:0000256" key="2">
    <source>
        <dbReference type="ARBA" id="ARBA00022771"/>
    </source>
</evidence>
<proteinExistence type="predicted"/>
<dbReference type="Gene3D" id="1.20.120.1750">
    <property type="match status" value="1"/>
</dbReference>
<feature type="domain" description="RanBP2-type" evidence="5">
    <location>
        <begin position="193"/>
        <end position="212"/>
    </location>
</feature>
<accession>A0A2U1NWJ6</accession>
<dbReference type="AlphaFoldDB" id="A0A2U1NWJ6"/>
<feature type="compositionally biased region" description="Low complexity" evidence="4">
    <location>
        <begin position="162"/>
        <end position="176"/>
    </location>
</feature>
<evidence type="ECO:0000256" key="3">
    <source>
        <dbReference type="ARBA" id="ARBA00022833"/>
    </source>
</evidence>
<evidence type="ECO:0000256" key="4">
    <source>
        <dbReference type="SAM" id="MobiDB-lite"/>
    </source>
</evidence>
<keyword evidence="2" id="KW-0863">Zinc-finger</keyword>
<dbReference type="Proteomes" id="UP000245207">
    <property type="component" value="Unassembled WGS sequence"/>
</dbReference>
<keyword evidence="3" id="KW-0862">Zinc</keyword>
<dbReference type="InterPro" id="IPR001876">
    <property type="entry name" value="Znf_RanBP2"/>
</dbReference>
<comment type="caution">
    <text evidence="6">The sequence shown here is derived from an EMBL/GenBank/DDBJ whole genome shotgun (WGS) entry which is preliminary data.</text>
</comment>
<dbReference type="PROSITE" id="PS01358">
    <property type="entry name" value="ZF_RANBP2_1"/>
    <property type="match status" value="1"/>
</dbReference>